<gene>
    <name evidence="2" type="ORF">GCM10010191_88760</name>
</gene>
<organism evidence="2 3">
    <name type="scientific">Actinomadura vinacea</name>
    <dbReference type="NCBI Taxonomy" id="115336"/>
    <lineage>
        <taxon>Bacteria</taxon>
        <taxon>Bacillati</taxon>
        <taxon>Actinomycetota</taxon>
        <taxon>Actinomycetes</taxon>
        <taxon>Streptosporangiales</taxon>
        <taxon>Thermomonosporaceae</taxon>
        <taxon>Actinomadura</taxon>
    </lineage>
</organism>
<comment type="caution">
    <text evidence="2">The sequence shown here is derived from an EMBL/GenBank/DDBJ whole genome shotgun (WGS) entry which is preliminary data.</text>
</comment>
<reference evidence="2 3" key="1">
    <citation type="journal article" date="2019" name="Int. J. Syst. Evol. Microbiol.">
        <title>The Global Catalogue of Microorganisms (GCM) 10K type strain sequencing project: providing services to taxonomists for standard genome sequencing and annotation.</title>
        <authorList>
            <consortium name="The Broad Institute Genomics Platform"/>
            <consortium name="The Broad Institute Genome Sequencing Center for Infectious Disease"/>
            <person name="Wu L."/>
            <person name="Ma J."/>
        </authorList>
    </citation>
    <scope>NUCLEOTIDE SEQUENCE [LARGE SCALE GENOMIC DNA]</scope>
    <source>
        <strain evidence="2 3">JCM 3325</strain>
    </source>
</reference>
<evidence type="ECO:0000313" key="2">
    <source>
        <dbReference type="EMBL" id="GAA2455763.1"/>
    </source>
</evidence>
<sequence>MTLAASYLWTSSLPLALIGTLLAAFGLGGLTSPRRVSTHPEHEPHLQGLWETARHLSADRVLTDPATGNRLWVERFRGFVTLAVADPDEPDADRAATVTRYMLAFGRRPLPAPLFRHLTPLHDAAAATMSWRQAREVLRLADQTGTADTTLAELIELCAQLDRAVAAIGDEP</sequence>
<keyword evidence="3" id="KW-1185">Reference proteome</keyword>
<accession>A0ABN3KFV0</accession>
<evidence type="ECO:0000256" key="1">
    <source>
        <dbReference type="SAM" id="Phobius"/>
    </source>
</evidence>
<keyword evidence="1" id="KW-0812">Transmembrane</keyword>
<name>A0ABN3KFV0_9ACTN</name>
<feature type="transmembrane region" description="Helical" evidence="1">
    <location>
        <begin position="6"/>
        <end position="27"/>
    </location>
</feature>
<proteinExistence type="predicted"/>
<protein>
    <submittedName>
        <fullName evidence="2">Uncharacterized protein</fullName>
    </submittedName>
</protein>
<keyword evidence="1" id="KW-1133">Transmembrane helix</keyword>
<keyword evidence="1" id="KW-0472">Membrane</keyword>
<evidence type="ECO:0000313" key="3">
    <source>
        <dbReference type="Proteomes" id="UP001501231"/>
    </source>
</evidence>
<dbReference type="Proteomes" id="UP001501231">
    <property type="component" value="Unassembled WGS sequence"/>
</dbReference>
<dbReference type="EMBL" id="BAAARW010000043">
    <property type="protein sequence ID" value="GAA2455763.1"/>
    <property type="molecule type" value="Genomic_DNA"/>
</dbReference>